<evidence type="ECO:0000256" key="7">
    <source>
        <dbReference type="ARBA" id="ARBA00022692"/>
    </source>
</evidence>
<evidence type="ECO:0000256" key="11">
    <source>
        <dbReference type="ARBA" id="ARBA00023180"/>
    </source>
</evidence>
<accession>A0A1Y1W0D7</accession>
<evidence type="ECO:0000256" key="12">
    <source>
        <dbReference type="ARBA" id="ARBA00024850"/>
    </source>
</evidence>
<dbReference type="CDD" id="cd16020">
    <property type="entry name" value="GPI_EPT_1"/>
    <property type="match status" value="1"/>
</dbReference>
<evidence type="ECO:0000256" key="2">
    <source>
        <dbReference type="ARBA" id="ARBA00004687"/>
    </source>
</evidence>
<dbReference type="InterPro" id="IPR007070">
    <property type="entry name" value="GPI_EtnP_transferase_1"/>
</dbReference>
<evidence type="ECO:0000256" key="10">
    <source>
        <dbReference type="ARBA" id="ARBA00023136"/>
    </source>
</evidence>
<sequence>MIPATRNGLLLVGVLIFDIYFRSPLLKPPAKRLVLFIYEPYYNQTSNATEVLAPFLMQKLKTEGSWGSRPGHVADVSAVTKGWKMNPVEFDSVFNESRHTWSFGSPDILPMFAHGASDKDRFEDFSGNGDRLDRWVFDKTDEFFADASVVGSQLNAQMHEDQIVFFFHLLGIDTNGHGFKPYSPEYLGNIRYVDQGIQKLVDKFDKFYGNDGQTAYVFTADHGMNDRGAHGDGHPDNTRTPLIAWGAVADGQVAPGHDGFSAPRMDVKQADIAPLMTSLIGLNFPLNSVGTLPFRARAALANSLQILEQYRRQARSEAADRDEFHALRTHARHKQLARTGAGTHQPLYRHAPVPGCRGRPAVYFQGVRAATPSHHAHDSGAHRSANAWLIGVLGLCIFLLFSAVFYRQHSPAMYYAYVAFPTYFWTEIAMQIPLIEEVVMHYLRMSKRWRPVAFTAIYVLILEGLVYAYFDRRVYSVAFGLLALALPLTVSAKFRRQHAKLLGAWVAFCLLTSVFTLLPVERNDHLGLVVAGGTLITISGVVAWFYSDSFVLPPEGAASGRARDSIAFDKTMILFETLLVGVATFLGPITSIETEKRERLPRMHQLACWAILIAATGIPLLQGTRLNLGVRDQHFVHRLVTIYLSFATPFVLLTISYESIFYFSYSIVLFLWLSIERALYYEKAENQLLAPEEQTRLSELSPRKGISMHKSSTPFAAGRNLGIDDMRTGIMFLFFVNVAFFGTGNVASLASFSIDSVYRLITVTLLLFKIVIPFFIVSAVFGVLNRSLELPPFSLFLFVLSTTDVMTVNFFFLVSDDGSWLDIGMSISHFCISGLFVLFTIVLFVMSHVLVGRVLIPTVPVRNTKKER</sequence>
<feature type="transmembrane region" description="Helical" evidence="13">
    <location>
        <begin position="412"/>
        <end position="430"/>
    </location>
</feature>
<dbReference type="InterPro" id="IPR017850">
    <property type="entry name" value="Alkaline_phosphatase_core_sf"/>
</dbReference>
<feature type="transmembrane region" description="Helical" evidence="13">
    <location>
        <begin position="387"/>
        <end position="406"/>
    </location>
</feature>
<comment type="caution">
    <text evidence="15">The sequence shown here is derived from an EMBL/GenBank/DDBJ whole genome shotgun (WGS) entry which is preliminary data.</text>
</comment>
<feature type="transmembrane region" description="Helical" evidence="13">
    <location>
        <begin position="476"/>
        <end position="494"/>
    </location>
</feature>
<feature type="transmembrane region" description="Helical" evidence="13">
    <location>
        <begin position="6"/>
        <end position="23"/>
    </location>
</feature>
<name>A0A1Y1W0D7_9FUNG</name>
<feature type="transmembrane region" description="Helical" evidence="13">
    <location>
        <begin position="795"/>
        <end position="815"/>
    </location>
</feature>
<comment type="similarity">
    <text evidence="3 13">Belongs to the PIGG/PIGN/PIGO family. PIGN subfamily.</text>
</comment>
<evidence type="ECO:0000259" key="14">
    <source>
        <dbReference type="Pfam" id="PF04987"/>
    </source>
</evidence>
<proteinExistence type="inferred from homology"/>
<organism evidence="15 16">
    <name type="scientific">Linderina pennispora</name>
    <dbReference type="NCBI Taxonomy" id="61395"/>
    <lineage>
        <taxon>Eukaryota</taxon>
        <taxon>Fungi</taxon>
        <taxon>Fungi incertae sedis</taxon>
        <taxon>Zoopagomycota</taxon>
        <taxon>Kickxellomycotina</taxon>
        <taxon>Kickxellomycetes</taxon>
        <taxon>Kickxellales</taxon>
        <taxon>Kickxellaceae</taxon>
        <taxon>Linderina</taxon>
    </lineage>
</organism>
<dbReference type="STRING" id="61395.A0A1Y1W0D7"/>
<dbReference type="Pfam" id="PF01663">
    <property type="entry name" value="Phosphodiest"/>
    <property type="match status" value="1"/>
</dbReference>
<feature type="transmembrane region" description="Helical" evidence="13">
    <location>
        <begin position="526"/>
        <end position="546"/>
    </location>
</feature>
<feature type="transmembrane region" description="Helical" evidence="13">
    <location>
        <begin position="760"/>
        <end position="783"/>
    </location>
</feature>
<feature type="domain" description="GPI ethanolamine phosphate transferase 1 C-terminal" evidence="14">
    <location>
        <begin position="381"/>
        <end position="819"/>
    </location>
</feature>
<dbReference type="EMBL" id="MCFD01000014">
    <property type="protein sequence ID" value="ORX66952.1"/>
    <property type="molecule type" value="Genomic_DNA"/>
</dbReference>
<dbReference type="PANTHER" id="PTHR12250">
    <property type="entry name" value="PHOSPHATIDYLINOSITOL GLYCAN, CLASS N"/>
    <property type="match status" value="1"/>
</dbReference>
<dbReference type="GO" id="GO:0005789">
    <property type="term" value="C:endoplasmic reticulum membrane"/>
    <property type="evidence" value="ECO:0007669"/>
    <property type="project" value="UniProtKB-SubCell"/>
</dbReference>
<evidence type="ECO:0000256" key="1">
    <source>
        <dbReference type="ARBA" id="ARBA00004477"/>
    </source>
</evidence>
<dbReference type="GO" id="GO:0006506">
    <property type="term" value="P:GPI anchor biosynthetic process"/>
    <property type="evidence" value="ECO:0007669"/>
    <property type="project" value="UniProtKB-UniPathway"/>
</dbReference>
<gene>
    <name evidence="15" type="ORF">DL89DRAFT_269966</name>
</gene>
<dbReference type="Proteomes" id="UP000193922">
    <property type="component" value="Unassembled WGS sequence"/>
</dbReference>
<dbReference type="AlphaFoldDB" id="A0A1Y1W0D7"/>
<feature type="transmembrane region" description="Helical" evidence="13">
    <location>
        <begin position="573"/>
        <end position="592"/>
    </location>
</feature>
<dbReference type="OrthoDB" id="2748310at2759"/>
<protein>
    <recommendedName>
        <fullName evidence="4 13">GPI ethanolamine phosphate transferase 1</fullName>
        <ecNumber evidence="13">2.-.-.-</ecNumber>
    </recommendedName>
</protein>
<comment type="subcellular location">
    <subcellularLocation>
        <location evidence="1 13">Endoplasmic reticulum membrane</location>
        <topology evidence="1 13">Multi-pass membrane protein</topology>
    </subcellularLocation>
</comment>
<dbReference type="PANTHER" id="PTHR12250:SF0">
    <property type="entry name" value="GPI ETHANOLAMINE PHOSPHATE TRANSFERASE 1"/>
    <property type="match status" value="1"/>
</dbReference>
<evidence type="ECO:0000256" key="13">
    <source>
        <dbReference type="RuleBase" id="RU367138"/>
    </source>
</evidence>
<dbReference type="Pfam" id="PF04987">
    <property type="entry name" value="PigN"/>
    <property type="match status" value="1"/>
</dbReference>
<dbReference type="InterPro" id="IPR017852">
    <property type="entry name" value="GPI_EtnP_transferase_1_C"/>
</dbReference>
<dbReference type="Gene3D" id="3.40.720.10">
    <property type="entry name" value="Alkaline Phosphatase, subunit A"/>
    <property type="match status" value="1"/>
</dbReference>
<keyword evidence="8 13" id="KW-0256">Endoplasmic reticulum</keyword>
<keyword evidence="7 13" id="KW-0812">Transmembrane</keyword>
<dbReference type="RefSeq" id="XP_040740911.1">
    <property type="nucleotide sequence ID" value="XM_040888503.1"/>
</dbReference>
<evidence type="ECO:0000313" key="16">
    <source>
        <dbReference type="Proteomes" id="UP000193922"/>
    </source>
</evidence>
<evidence type="ECO:0000256" key="5">
    <source>
        <dbReference type="ARBA" id="ARBA00022502"/>
    </source>
</evidence>
<reference evidence="15 16" key="1">
    <citation type="submission" date="2016-07" db="EMBL/GenBank/DDBJ databases">
        <title>Pervasive Adenine N6-methylation of Active Genes in Fungi.</title>
        <authorList>
            <consortium name="DOE Joint Genome Institute"/>
            <person name="Mondo S.J."/>
            <person name="Dannebaum R.O."/>
            <person name="Kuo R.C."/>
            <person name="Labutti K."/>
            <person name="Haridas S."/>
            <person name="Kuo A."/>
            <person name="Salamov A."/>
            <person name="Ahrendt S.R."/>
            <person name="Lipzen A."/>
            <person name="Sullivan W."/>
            <person name="Andreopoulos W.B."/>
            <person name="Clum A."/>
            <person name="Lindquist E."/>
            <person name="Daum C."/>
            <person name="Ramamoorthy G.K."/>
            <person name="Gryganskyi A."/>
            <person name="Culley D."/>
            <person name="Magnuson J.K."/>
            <person name="James T.Y."/>
            <person name="O'Malley M.A."/>
            <person name="Stajich J.E."/>
            <person name="Spatafora J.W."/>
            <person name="Visel A."/>
            <person name="Grigoriev I.V."/>
        </authorList>
    </citation>
    <scope>NUCLEOTIDE SEQUENCE [LARGE SCALE GENOMIC DNA]</scope>
    <source>
        <strain evidence="15 16">ATCC 12442</strain>
    </source>
</reference>
<evidence type="ECO:0000256" key="9">
    <source>
        <dbReference type="ARBA" id="ARBA00022989"/>
    </source>
</evidence>
<dbReference type="EC" id="2.-.-.-" evidence="13"/>
<dbReference type="InterPro" id="IPR037671">
    <property type="entry name" value="PIGN_N"/>
</dbReference>
<comment type="pathway">
    <text evidence="2 13">Glycolipid biosynthesis; glycosylphosphatidylinositol-anchor biosynthesis.</text>
</comment>
<dbReference type="InterPro" id="IPR002591">
    <property type="entry name" value="Phosphodiest/P_Trfase"/>
</dbReference>
<keyword evidence="16" id="KW-1185">Reference proteome</keyword>
<feature type="transmembrane region" description="Helical" evidence="13">
    <location>
        <begin position="501"/>
        <end position="520"/>
    </location>
</feature>
<keyword evidence="10 13" id="KW-0472">Membrane</keyword>
<comment type="function">
    <text evidence="12 13">Ethanolamine phosphate transferase involved in glycosylphosphatidylinositol-anchor biosynthesis. Transfers ethanolamine phosphate to the first alpha-1,4-linked mannose of the glycosylphosphatidylinositol precursor of GPI-anchor.</text>
</comment>
<feature type="transmembrane region" description="Helical" evidence="13">
    <location>
        <begin position="635"/>
        <end position="655"/>
    </location>
</feature>
<dbReference type="UniPathway" id="UPA00196"/>
<dbReference type="GeneID" id="63805151"/>
<evidence type="ECO:0000256" key="6">
    <source>
        <dbReference type="ARBA" id="ARBA00022679"/>
    </source>
</evidence>
<evidence type="ECO:0000313" key="15">
    <source>
        <dbReference type="EMBL" id="ORX66952.1"/>
    </source>
</evidence>
<evidence type="ECO:0000256" key="3">
    <source>
        <dbReference type="ARBA" id="ARBA00008400"/>
    </source>
</evidence>
<keyword evidence="11" id="KW-0325">Glycoprotein</keyword>
<feature type="transmembrane region" description="Helical" evidence="13">
    <location>
        <begin position="729"/>
        <end position="754"/>
    </location>
</feature>
<dbReference type="GO" id="GO:0051377">
    <property type="term" value="F:mannose-ethanolamine phosphotransferase activity"/>
    <property type="evidence" value="ECO:0007669"/>
    <property type="project" value="UniProtKB-UniRule"/>
</dbReference>
<keyword evidence="6 13" id="KW-0808">Transferase</keyword>
<evidence type="ECO:0000256" key="4">
    <source>
        <dbReference type="ARBA" id="ARBA00020831"/>
    </source>
</evidence>
<evidence type="ECO:0000256" key="8">
    <source>
        <dbReference type="ARBA" id="ARBA00022824"/>
    </source>
</evidence>
<keyword evidence="9 13" id="KW-1133">Transmembrane helix</keyword>
<keyword evidence="5 13" id="KW-0337">GPI-anchor biosynthesis</keyword>
<dbReference type="SUPFAM" id="SSF53649">
    <property type="entry name" value="Alkaline phosphatase-like"/>
    <property type="match status" value="1"/>
</dbReference>
<feature type="transmembrane region" description="Helical" evidence="13">
    <location>
        <begin position="604"/>
        <end position="623"/>
    </location>
</feature>
<feature type="transmembrane region" description="Helical" evidence="13">
    <location>
        <begin position="451"/>
        <end position="470"/>
    </location>
</feature>
<feature type="transmembrane region" description="Helical" evidence="13">
    <location>
        <begin position="827"/>
        <end position="856"/>
    </location>
</feature>